<accession>A0A8H5LMX1</accession>
<gene>
    <name evidence="2" type="ORF">D9757_014798</name>
</gene>
<keyword evidence="3" id="KW-1185">Reference proteome</keyword>
<evidence type="ECO:0000256" key="1">
    <source>
        <dbReference type="SAM" id="MobiDB-lite"/>
    </source>
</evidence>
<proteinExistence type="predicted"/>
<feature type="region of interest" description="Disordered" evidence="1">
    <location>
        <begin position="101"/>
        <end position="127"/>
    </location>
</feature>
<dbReference type="AlphaFoldDB" id="A0A8H5LMX1"/>
<name>A0A8H5LMX1_9AGAR</name>
<feature type="compositionally biased region" description="Polar residues" evidence="1">
    <location>
        <begin position="111"/>
        <end position="127"/>
    </location>
</feature>
<reference evidence="2 3" key="1">
    <citation type="journal article" date="2020" name="ISME J.">
        <title>Uncovering the hidden diversity of litter-decomposition mechanisms in mushroom-forming fungi.</title>
        <authorList>
            <person name="Floudas D."/>
            <person name="Bentzer J."/>
            <person name="Ahren D."/>
            <person name="Johansson T."/>
            <person name="Persson P."/>
            <person name="Tunlid A."/>
        </authorList>
    </citation>
    <scope>NUCLEOTIDE SEQUENCE [LARGE SCALE GENOMIC DNA]</scope>
    <source>
        <strain evidence="2 3">CBS 406.79</strain>
    </source>
</reference>
<organism evidence="2 3">
    <name type="scientific">Collybiopsis confluens</name>
    <dbReference type="NCBI Taxonomy" id="2823264"/>
    <lineage>
        <taxon>Eukaryota</taxon>
        <taxon>Fungi</taxon>
        <taxon>Dikarya</taxon>
        <taxon>Basidiomycota</taxon>
        <taxon>Agaricomycotina</taxon>
        <taxon>Agaricomycetes</taxon>
        <taxon>Agaricomycetidae</taxon>
        <taxon>Agaricales</taxon>
        <taxon>Marasmiineae</taxon>
        <taxon>Omphalotaceae</taxon>
        <taxon>Collybiopsis</taxon>
    </lineage>
</organism>
<evidence type="ECO:0000313" key="3">
    <source>
        <dbReference type="Proteomes" id="UP000518752"/>
    </source>
</evidence>
<comment type="caution">
    <text evidence="2">The sequence shown here is derived from an EMBL/GenBank/DDBJ whole genome shotgun (WGS) entry which is preliminary data.</text>
</comment>
<sequence>MVGSSSNPVGYSVRAIETIVPVSVIQSSCRPYAVKTCCLFVLEATESQSYSPRRLDMYELFWPEERLIHAPGSGHEPILHLLNHPQNHGEYLFDPSSPSYRRKNSTGHGVRSTNFQLDGGSTPTPHNGRRCSSQSLCIFFDNILAIVIRSQCLRSAVF</sequence>
<protein>
    <submittedName>
        <fullName evidence="2">Uncharacterized protein</fullName>
    </submittedName>
</protein>
<dbReference type="Proteomes" id="UP000518752">
    <property type="component" value="Unassembled WGS sequence"/>
</dbReference>
<evidence type="ECO:0000313" key="2">
    <source>
        <dbReference type="EMBL" id="KAF5362979.1"/>
    </source>
</evidence>
<dbReference type="EMBL" id="JAACJN010000194">
    <property type="protein sequence ID" value="KAF5362979.1"/>
    <property type="molecule type" value="Genomic_DNA"/>
</dbReference>